<dbReference type="EMBL" id="LR797156">
    <property type="protein sequence ID" value="CAB4190449.1"/>
    <property type="molecule type" value="Genomic_DNA"/>
</dbReference>
<feature type="region of interest" description="Disordered" evidence="1">
    <location>
        <begin position="107"/>
        <end position="130"/>
    </location>
</feature>
<evidence type="ECO:0000313" key="2">
    <source>
        <dbReference type="EMBL" id="CAB4190449.1"/>
    </source>
</evidence>
<evidence type="ECO:0000256" key="1">
    <source>
        <dbReference type="SAM" id="MobiDB-lite"/>
    </source>
</evidence>
<reference evidence="2" key="1">
    <citation type="submission" date="2020-05" db="EMBL/GenBank/DDBJ databases">
        <authorList>
            <person name="Chiriac C."/>
            <person name="Salcher M."/>
            <person name="Ghai R."/>
            <person name="Kavagutti S V."/>
        </authorList>
    </citation>
    <scope>NUCLEOTIDE SEQUENCE</scope>
</reference>
<name>A0A6J5R0N0_9CAUD</name>
<accession>A0A6J5R0N0</accession>
<sequence>MRHAVIDIKAGKVVNIVEIVDGDGSKAEDGFTHIASDVAGIGDDWDGNQIIPAPRTVVVPDWSNRQDQARYALLASDYVAIRCVKAGIDYPKDWAVRDEALREIVRADSGDATADLPEAPAKPNYSGDKT</sequence>
<organism evidence="2">
    <name type="scientific">uncultured Caudovirales phage</name>
    <dbReference type="NCBI Taxonomy" id="2100421"/>
    <lineage>
        <taxon>Viruses</taxon>
        <taxon>Duplodnaviria</taxon>
        <taxon>Heunggongvirae</taxon>
        <taxon>Uroviricota</taxon>
        <taxon>Caudoviricetes</taxon>
        <taxon>Peduoviridae</taxon>
        <taxon>Maltschvirus</taxon>
        <taxon>Maltschvirus maltsch</taxon>
    </lineage>
</organism>
<gene>
    <name evidence="2" type="ORF">UFOVP1193_62</name>
</gene>
<proteinExistence type="predicted"/>
<protein>
    <submittedName>
        <fullName evidence="2">Uncharacterized protein</fullName>
    </submittedName>
</protein>